<feature type="region of interest" description="Disordered" evidence="1">
    <location>
        <begin position="40"/>
        <end position="59"/>
    </location>
</feature>
<proteinExistence type="predicted"/>
<name>A0A9W7TVG4_TRIRA</name>
<organism evidence="2 3">
    <name type="scientific">Triplophysa rosa</name>
    <name type="common">Cave loach</name>
    <dbReference type="NCBI Taxonomy" id="992332"/>
    <lineage>
        <taxon>Eukaryota</taxon>
        <taxon>Metazoa</taxon>
        <taxon>Chordata</taxon>
        <taxon>Craniata</taxon>
        <taxon>Vertebrata</taxon>
        <taxon>Euteleostomi</taxon>
        <taxon>Actinopterygii</taxon>
        <taxon>Neopterygii</taxon>
        <taxon>Teleostei</taxon>
        <taxon>Ostariophysi</taxon>
        <taxon>Cypriniformes</taxon>
        <taxon>Nemacheilidae</taxon>
        <taxon>Triplophysa</taxon>
    </lineage>
</organism>
<evidence type="ECO:0000313" key="3">
    <source>
        <dbReference type="Proteomes" id="UP001059041"/>
    </source>
</evidence>
<dbReference type="Proteomes" id="UP001059041">
    <property type="component" value="Linkage Group LG11"/>
</dbReference>
<protein>
    <submittedName>
        <fullName evidence="2">Adhesive plaque matrix protein</fullName>
    </submittedName>
</protein>
<keyword evidence="3" id="KW-1185">Reference proteome</keyword>
<sequence length="142" mass="15351">MTSWAFCHRSSLKGRCAVSHWLQFKTLPLNFAGPMHWTFNESEAGGPPEGRGPWAGAQSRPMVSRPCAQQVMMNSVTRYTKCSSAPVPLGHLPPNCGHTSPTHGGLVYATPYDGCGVAQQGGNYVMQMLWQGTPVVISCPMT</sequence>
<evidence type="ECO:0000256" key="1">
    <source>
        <dbReference type="SAM" id="MobiDB-lite"/>
    </source>
</evidence>
<gene>
    <name evidence="2" type="ORF">IRJ41_007641</name>
</gene>
<reference evidence="2" key="1">
    <citation type="submission" date="2021-02" db="EMBL/GenBank/DDBJ databases">
        <title>Comparative genomics reveals that relaxation of natural selection precedes convergent phenotypic evolution of cavefish.</title>
        <authorList>
            <person name="Peng Z."/>
        </authorList>
    </citation>
    <scope>NUCLEOTIDE SEQUENCE</scope>
    <source>
        <tissue evidence="2">Muscle</tissue>
    </source>
</reference>
<comment type="caution">
    <text evidence="2">The sequence shown here is derived from an EMBL/GenBank/DDBJ whole genome shotgun (WGS) entry which is preliminary data.</text>
</comment>
<evidence type="ECO:0000313" key="2">
    <source>
        <dbReference type="EMBL" id="KAI7803496.1"/>
    </source>
</evidence>
<dbReference type="AlphaFoldDB" id="A0A9W7TVG4"/>
<dbReference type="EMBL" id="JAFHDT010000011">
    <property type="protein sequence ID" value="KAI7803496.1"/>
    <property type="molecule type" value="Genomic_DNA"/>
</dbReference>
<accession>A0A9W7TVG4</accession>